<sequence length="592" mass="68427">MYLMASNQDPLNPEHKGKSLLEFVEMQLKTIEQLRDNALRESNMWPRGFNGEYYGPHDPPPSTWPLDHVPDQIIDSIVDAVSDDARFRDHKHHEKCGCKGTKFWSNETAVYPWVPFTPTVKFLAWVDKAFRDNIFTRKLVPALCLCSSFTLFQADKYINLKYYPHVKQIVITPYVLDNGSQYCSGLQDFIQKLPNIDCIFDGSKQIAVYGCPMPEKMFNVTLRVSRINHELEPIPVKEIRMLQIHSTPDALNESGVDYANGPDLNNGLGTFASKVTAIAKNIKKITNLQLKASWSRVPGMITCGCSHTPRMPAWKCLKDPVPKHFPTLEVLDLYVPFCLPTPGFYREAQWWGYLEWLLTTPAKFQALQIHFEWSPKYIPWPRASARDISHAMGVELPPEARYGWQERIRRKMPTFLLEPTLENFIRDIYARHPELKMLQLVYKARMSDKYEPELYRLVYSHRNPSGDCLIIDQLEPCYGDLVKESLDLVQGGELKRLSDCYLYNTAEYAKPPKTSKFDPEMNLMAPLGLKMEDGFKFFGHNKEDFAEDYYGRADISDKFLDANVKLFELMEDAKGHRKSEARFEEVSSEEEE</sequence>
<comment type="caution">
    <text evidence="1">The sequence shown here is derived from an EMBL/GenBank/DDBJ whole genome shotgun (WGS) entry which is preliminary data.</text>
</comment>
<protein>
    <submittedName>
        <fullName evidence="1">Uncharacterized protein</fullName>
    </submittedName>
</protein>
<gene>
    <name evidence="1" type="ORF">FFLO_02102</name>
</gene>
<name>A0A8K0NPE1_9TREE</name>
<keyword evidence="2" id="KW-1185">Reference proteome</keyword>
<reference evidence="1" key="1">
    <citation type="submission" date="2020-04" db="EMBL/GenBank/DDBJ databases">
        <title>Analysis of mating type loci in Filobasidium floriforme.</title>
        <authorList>
            <person name="Nowrousian M."/>
        </authorList>
    </citation>
    <scope>NUCLEOTIDE SEQUENCE</scope>
    <source>
        <strain evidence="1">CBS 6242</strain>
    </source>
</reference>
<organism evidence="1 2">
    <name type="scientific">Filobasidium floriforme</name>
    <dbReference type="NCBI Taxonomy" id="5210"/>
    <lineage>
        <taxon>Eukaryota</taxon>
        <taxon>Fungi</taxon>
        <taxon>Dikarya</taxon>
        <taxon>Basidiomycota</taxon>
        <taxon>Agaricomycotina</taxon>
        <taxon>Tremellomycetes</taxon>
        <taxon>Filobasidiales</taxon>
        <taxon>Filobasidiaceae</taxon>
        <taxon>Filobasidium</taxon>
    </lineage>
</organism>
<dbReference type="Proteomes" id="UP000812966">
    <property type="component" value="Unassembled WGS sequence"/>
</dbReference>
<dbReference type="EMBL" id="JABELV010000032">
    <property type="protein sequence ID" value="KAG7562428.1"/>
    <property type="molecule type" value="Genomic_DNA"/>
</dbReference>
<accession>A0A8K0NPE1</accession>
<proteinExistence type="predicted"/>
<evidence type="ECO:0000313" key="1">
    <source>
        <dbReference type="EMBL" id="KAG7562428.1"/>
    </source>
</evidence>
<evidence type="ECO:0000313" key="2">
    <source>
        <dbReference type="Proteomes" id="UP000812966"/>
    </source>
</evidence>
<dbReference type="AlphaFoldDB" id="A0A8K0NPE1"/>